<dbReference type="AlphaFoldDB" id="A0A9D1Z1V1"/>
<keyword evidence="1" id="KW-0812">Transmembrane</keyword>
<dbReference type="Proteomes" id="UP000886824">
    <property type="component" value="Unassembled WGS sequence"/>
</dbReference>
<dbReference type="InterPro" id="IPR003832">
    <property type="entry name" value="DUF212"/>
</dbReference>
<evidence type="ECO:0000313" key="3">
    <source>
        <dbReference type="Proteomes" id="UP000886824"/>
    </source>
</evidence>
<dbReference type="PANTHER" id="PTHR31446:SF29">
    <property type="entry name" value="ACID PHOSPHATASE_VANADIUM-DEPENDENT HALOPEROXIDASE-RELATED PROTEIN"/>
    <property type="match status" value="1"/>
</dbReference>
<name>A0A9D1Z1V1_9FIRM</name>
<reference evidence="2" key="1">
    <citation type="journal article" date="2021" name="PeerJ">
        <title>Extensive microbial diversity within the chicken gut microbiome revealed by metagenomics and culture.</title>
        <authorList>
            <person name="Gilroy R."/>
            <person name="Ravi A."/>
            <person name="Getino M."/>
            <person name="Pursley I."/>
            <person name="Horton D.L."/>
            <person name="Alikhan N.F."/>
            <person name="Baker D."/>
            <person name="Gharbi K."/>
            <person name="Hall N."/>
            <person name="Watson M."/>
            <person name="Adriaenssens E.M."/>
            <person name="Foster-Nyarko E."/>
            <person name="Jarju S."/>
            <person name="Secka A."/>
            <person name="Antonio M."/>
            <person name="Oren A."/>
            <person name="Chaudhuri R.R."/>
            <person name="La Ragione R."/>
            <person name="Hildebrand F."/>
            <person name="Pallen M.J."/>
        </authorList>
    </citation>
    <scope>NUCLEOTIDE SEQUENCE</scope>
    <source>
        <strain evidence="2">CHK33-7979</strain>
    </source>
</reference>
<evidence type="ECO:0000256" key="1">
    <source>
        <dbReference type="SAM" id="Phobius"/>
    </source>
</evidence>
<dbReference type="SUPFAM" id="SSF48317">
    <property type="entry name" value="Acid phosphatase/Vanadium-dependent haloperoxidase"/>
    <property type="match status" value="1"/>
</dbReference>
<feature type="transmembrane region" description="Helical" evidence="1">
    <location>
        <begin position="62"/>
        <end position="80"/>
    </location>
</feature>
<keyword evidence="1" id="KW-0472">Membrane</keyword>
<organism evidence="2 3">
    <name type="scientific">Candidatus Intestinimonas merdavium</name>
    <dbReference type="NCBI Taxonomy" id="2838622"/>
    <lineage>
        <taxon>Bacteria</taxon>
        <taxon>Bacillati</taxon>
        <taxon>Bacillota</taxon>
        <taxon>Clostridia</taxon>
        <taxon>Eubacteriales</taxon>
        <taxon>Intestinimonas</taxon>
    </lineage>
</organism>
<dbReference type="InterPro" id="IPR036938">
    <property type="entry name" value="PAP2/HPO_sf"/>
</dbReference>
<dbReference type="EMBL" id="DXCX01000002">
    <property type="protein sequence ID" value="HIY72362.1"/>
    <property type="molecule type" value="Genomic_DNA"/>
</dbReference>
<evidence type="ECO:0000313" key="2">
    <source>
        <dbReference type="EMBL" id="HIY72362.1"/>
    </source>
</evidence>
<gene>
    <name evidence="2" type="ORF">H9826_00090</name>
</gene>
<dbReference type="PANTHER" id="PTHR31446">
    <property type="entry name" value="ACID PHOSPHATASE/VANADIUM-DEPENDENT HALOPEROXIDASE-RELATED PROTEIN"/>
    <property type="match status" value="1"/>
</dbReference>
<dbReference type="Pfam" id="PF02681">
    <property type="entry name" value="DUF212"/>
    <property type="match status" value="1"/>
</dbReference>
<proteinExistence type="predicted"/>
<feature type="transmembrane region" description="Helical" evidence="1">
    <location>
        <begin position="124"/>
        <end position="144"/>
    </location>
</feature>
<reference evidence="2" key="2">
    <citation type="submission" date="2021-04" db="EMBL/GenBank/DDBJ databases">
        <authorList>
            <person name="Gilroy R."/>
        </authorList>
    </citation>
    <scope>NUCLEOTIDE SEQUENCE</scope>
    <source>
        <strain evidence="2">CHK33-7979</strain>
    </source>
</reference>
<accession>A0A9D1Z1V1</accession>
<protein>
    <submittedName>
        <fullName evidence="2">Divergent PAP2 family protein</fullName>
    </submittedName>
</protein>
<sequence length="145" mass="15434">MGIWILVLSVAAWAAAQLIKLLLTYCREHRLDLDRALGSGGMPSSHSAFVCACASATGRLCGWSSVLFAITAVIAIVVMYDAANIRQAAGEHAKILNYMMDQWAEKGQMPFGTRLKELLGHTPVQVLAGAVLGTAIGLLGAYFVV</sequence>
<comment type="caution">
    <text evidence="2">The sequence shown here is derived from an EMBL/GenBank/DDBJ whole genome shotgun (WGS) entry which is preliminary data.</text>
</comment>
<keyword evidence="1" id="KW-1133">Transmembrane helix</keyword>